<organism evidence="1 2">
    <name type="scientific">Thalassomonas viridans</name>
    <dbReference type="NCBI Taxonomy" id="137584"/>
    <lineage>
        <taxon>Bacteria</taxon>
        <taxon>Pseudomonadati</taxon>
        <taxon>Pseudomonadota</taxon>
        <taxon>Gammaproteobacteria</taxon>
        <taxon>Alteromonadales</taxon>
        <taxon>Colwelliaceae</taxon>
        <taxon>Thalassomonas</taxon>
    </lineage>
</organism>
<protein>
    <submittedName>
        <fullName evidence="1">Uncharacterized protein</fullName>
    </submittedName>
</protein>
<dbReference type="KEGG" id="tvd:SG34_000610"/>
<evidence type="ECO:0000313" key="1">
    <source>
        <dbReference type="EMBL" id="WDE05484.1"/>
    </source>
</evidence>
<dbReference type="EMBL" id="CP059733">
    <property type="protein sequence ID" value="WDE05484.1"/>
    <property type="molecule type" value="Genomic_DNA"/>
</dbReference>
<sequence>MCRLFLLLVTIWGISGCSARYTPPVERAALPAEGKIALLVNINEHPKHSHIGTTIFNNFVKEYEYDWQMEQEVYKTLSEEISSRTKFEVVNLSAYDIGDIKQVNFVGVQDKAWTFLGENEALRKKLLTQGVVAVISVTDTRTLAELACSNLGCTEFYSEGYGLFTRSFFGMDRYYASSSFHISAEIISEPVDLVLLEELWQLNRYNNKNKLLDDFSDPKNFENISEQEMQPLKESILSYLAAIGRQVAKYLNGEIKQQKKS</sequence>
<evidence type="ECO:0000313" key="2">
    <source>
        <dbReference type="Proteomes" id="UP000032352"/>
    </source>
</evidence>
<dbReference type="RefSeq" id="WP_152647167.1">
    <property type="nucleotide sequence ID" value="NZ_CP059733.1"/>
</dbReference>
<proteinExistence type="predicted"/>
<reference evidence="1 2" key="2">
    <citation type="journal article" date="2022" name="Mar. Drugs">
        <title>Bioassay-Guided Fractionation Leads to the Detection of Cholic Acid Generated by the Rare Thalassomonas sp.</title>
        <authorList>
            <person name="Pheiffer F."/>
            <person name="Schneider Y.K."/>
            <person name="Hansen E.H."/>
            <person name="Andersen J.H."/>
            <person name="Isaksson J."/>
            <person name="Busche T."/>
            <person name="R C."/>
            <person name="Kalinowski J."/>
            <person name="Zyl L.V."/>
            <person name="Trindade M."/>
        </authorList>
    </citation>
    <scope>NUCLEOTIDE SEQUENCE [LARGE SCALE GENOMIC DNA]</scope>
    <source>
        <strain evidence="1 2">XOM25</strain>
    </source>
</reference>
<dbReference type="PROSITE" id="PS51257">
    <property type="entry name" value="PROKAR_LIPOPROTEIN"/>
    <property type="match status" value="1"/>
</dbReference>
<keyword evidence="2" id="KW-1185">Reference proteome</keyword>
<gene>
    <name evidence="1" type="ORF">SG34_000610</name>
</gene>
<dbReference type="Proteomes" id="UP000032352">
    <property type="component" value="Chromosome"/>
</dbReference>
<reference evidence="1 2" key="1">
    <citation type="journal article" date="2015" name="Genome Announc.">
        <title>Draft Genome Sequences of Marine Isolates of Thalassomonas viridans and Thalassomonas actiniarum.</title>
        <authorList>
            <person name="Olonade I."/>
            <person name="van Zyl L.J."/>
            <person name="Trindade M."/>
        </authorList>
    </citation>
    <scope>NUCLEOTIDE SEQUENCE [LARGE SCALE GENOMIC DNA]</scope>
    <source>
        <strain evidence="1 2">XOM25</strain>
    </source>
</reference>
<accession>A0AAE9Z3R9</accession>
<dbReference type="AlphaFoldDB" id="A0AAE9Z3R9"/>
<name>A0AAE9Z3R9_9GAMM</name>